<feature type="domain" description="HTH tetR-type" evidence="5">
    <location>
        <begin position="12"/>
        <end position="72"/>
    </location>
</feature>
<reference evidence="6" key="1">
    <citation type="submission" date="2022-09" db="EMBL/GenBank/DDBJ databases">
        <title>The genome sequence of Tsuneonella sp. YG55.</title>
        <authorList>
            <person name="Liu Y."/>
        </authorList>
    </citation>
    <scope>NUCLEOTIDE SEQUENCE</scope>
    <source>
        <strain evidence="6">YG55</strain>
    </source>
</reference>
<evidence type="ECO:0000256" key="2">
    <source>
        <dbReference type="ARBA" id="ARBA00023125"/>
    </source>
</evidence>
<dbReference type="EMBL" id="JAOAMV010000005">
    <property type="protein sequence ID" value="MCT2559414.1"/>
    <property type="molecule type" value="Genomic_DNA"/>
</dbReference>
<dbReference type="InterPro" id="IPR036271">
    <property type="entry name" value="Tet_transcr_reg_TetR-rel_C_sf"/>
</dbReference>
<dbReference type="InterPro" id="IPR025996">
    <property type="entry name" value="MT1864/Rv1816-like_C"/>
</dbReference>
<dbReference type="Pfam" id="PF13305">
    <property type="entry name" value="TetR_C_33"/>
    <property type="match status" value="1"/>
</dbReference>
<feature type="DNA-binding region" description="H-T-H motif" evidence="4">
    <location>
        <begin position="35"/>
        <end position="54"/>
    </location>
</feature>
<keyword evidence="7" id="KW-1185">Reference proteome</keyword>
<dbReference type="GO" id="GO:0000976">
    <property type="term" value="F:transcription cis-regulatory region binding"/>
    <property type="evidence" value="ECO:0007669"/>
    <property type="project" value="TreeGrafter"/>
</dbReference>
<dbReference type="SUPFAM" id="SSF48498">
    <property type="entry name" value="Tetracyclin repressor-like, C-terminal domain"/>
    <property type="match status" value="1"/>
</dbReference>
<dbReference type="PANTHER" id="PTHR30055">
    <property type="entry name" value="HTH-TYPE TRANSCRIPTIONAL REGULATOR RUTR"/>
    <property type="match status" value="1"/>
</dbReference>
<dbReference type="PANTHER" id="PTHR30055:SF212">
    <property type="entry name" value="TETR-FAMILY FAMILY TRANSCRIPTIONAL REGULATOR"/>
    <property type="match status" value="1"/>
</dbReference>
<evidence type="ECO:0000313" key="6">
    <source>
        <dbReference type="EMBL" id="MCT2559414.1"/>
    </source>
</evidence>
<dbReference type="InterPro" id="IPR050109">
    <property type="entry name" value="HTH-type_TetR-like_transc_reg"/>
</dbReference>
<organism evidence="6 7">
    <name type="scientific">Tsuneonella litorea</name>
    <dbReference type="NCBI Taxonomy" id="2976475"/>
    <lineage>
        <taxon>Bacteria</taxon>
        <taxon>Pseudomonadati</taxon>
        <taxon>Pseudomonadota</taxon>
        <taxon>Alphaproteobacteria</taxon>
        <taxon>Sphingomonadales</taxon>
        <taxon>Erythrobacteraceae</taxon>
        <taxon>Tsuneonella</taxon>
    </lineage>
</organism>
<dbReference type="PROSITE" id="PS50977">
    <property type="entry name" value="HTH_TETR_2"/>
    <property type="match status" value="1"/>
</dbReference>
<dbReference type="InterPro" id="IPR001647">
    <property type="entry name" value="HTH_TetR"/>
</dbReference>
<dbReference type="Proteomes" id="UP001142648">
    <property type="component" value="Unassembled WGS sequence"/>
</dbReference>
<keyword evidence="3" id="KW-0804">Transcription</keyword>
<comment type="caution">
    <text evidence="6">The sequence shown here is derived from an EMBL/GenBank/DDBJ whole genome shotgun (WGS) entry which is preliminary data.</text>
</comment>
<evidence type="ECO:0000259" key="5">
    <source>
        <dbReference type="PROSITE" id="PS50977"/>
    </source>
</evidence>
<dbReference type="Gene3D" id="1.10.357.10">
    <property type="entry name" value="Tetracycline Repressor, domain 2"/>
    <property type="match status" value="1"/>
</dbReference>
<dbReference type="Pfam" id="PF00440">
    <property type="entry name" value="TetR_N"/>
    <property type="match status" value="1"/>
</dbReference>
<dbReference type="AlphaFoldDB" id="A0A9X3AL87"/>
<proteinExistence type="predicted"/>
<keyword evidence="1" id="KW-0805">Transcription regulation</keyword>
<protein>
    <submittedName>
        <fullName evidence="6">TetR/AcrR family transcriptional regulator</fullName>
    </submittedName>
</protein>
<evidence type="ECO:0000256" key="1">
    <source>
        <dbReference type="ARBA" id="ARBA00023015"/>
    </source>
</evidence>
<evidence type="ECO:0000256" key="3">
    <source>
        <dbReference type="ARBA" id="ARBA00023163"/>
    </source>
</evidence>
<dbReference type="SUPFAM" id="SSF46689">
    <property type="entry name" value="Homeodomain-like"/>
    <property type="match status" value="1"/>
</dbReference>
<dbReference type="GO" id="GO:0003700">
    <property type="term" value="F:DNA-binding transcription factor activity"/>
    <property type="evidence" value="ECO:0007669"/>
    <property type="project" value="TreeGrafter"/>
</dbReference>
<evidence type="ECO:0000256" key="4">
    <source>
        <dbReference type="PROSITE-ProRule" id="PRU00335"/>
    </source>
</evidence>
<dbReference type="InterPro" id="IPR009057">
    <property type="entry name" value="Homeodomain-like_sf"/>
</dbReference>
<evidence type="ECO:0000313" key="7">
    <source>
        <dbReference type="Proteomes" id="UP001142648"/>
    </source>
</evidence>
<keyword evidence="2 4" id="KW-0238">DNA-binding</keyword>
<name>A0A9X3AL87_9SPHN</name>
<sequence>MPKKPKTPAEQAQTRARILQVARKVYAEEGYTAVTMRNIARQSGYSPAALYRYFSNHLELVRSIWQDAVDRMRDDALAAFAAHEDPMDRVVAVLRSYATFATAESTAFRLTFLQAKVPGEDAELFKREGPLPNLDPREGTSYRLLKEAILQAIAAGRMTPVDVDIAAQTLWGAIHGIVALPFNFPRFPLAKDNERLEFALRMMVRGMETGGSSPPLAENVSQSP</sequence>
<gene>
    <name evidence="6" type="ORF">N0B51_10530</name>
</gene>
<accession>A0A9X3AL87</accession>
<dbReference type="RefSeq" id="WP_259962309.1">
    <property type="nucleotide sequence ID" value="NZ_JAOAMV010000005.1"/>
</dbReference>
<dbReference type="PRINTS" id="PR00455">
    <property type="entry name" value="HTHTETR"/>
</dbReference>